<dbReference type="GO" id="GO:0016829">
    <property type="term" value="F:lyase activity"/>
    <property type="evidence" value="ECO:0007669"/>
    <property type="project" value="UniProtKB-KW"/>
</dbReference>
<keyword evidence="10" id="KW-0234">DNA repair</keyword>
<keyword evidence="11" id="KW-0456">Lyase</keyword>
<comment type="similarity">
    <text evidence="3">Belongs to the FPG family.</text>
</comment>
<evidence type="ECO:0000256" key="8">
    <source>
        <dbReference type="ARBA" id="ARBA00022833"/>
    </source>
</evidence>
<reference evidence="18 19" key="1">
    <citation type="submission" date="2018-05" db="EMBL/GenBank/DDBJ databases">
        <title>A metagenomic window into the 2 km-deep terrestrial subsurface aquifer revealed taxonomically and functionally diverse microbial community comprising novel uncultured bacterial lineages.</title>
        <authorList>
            <person name="Kadnikov V.V."/>
            <person name="Mardanov A.V."/>
            <person name="Beletsky A.V."/>
            <person name="Banks D."/>
            <person name="Pimenov N.V."/>
            <person name="Frank Y.A."/>
            <person name="Karnachuk O.V."/>
            <person name="Ravin N.V."/>
        </authorList>
    </citation>
    <scope>NUCLEOTIDE SEQUENCE [LARGE SCALE GENOMIC DNA]</scope>
    <source>
        <strain evidence="18">BY5</strain>
    </source>
</reference>
<feature type="domain" description="FPG-type" evidence="16">
    <location>
        <begin position="224"/>
        <end position="259"/>
    </location>
</feature>
<dbReference type="GO" id="GO:0003684">
    <property type="term" value="F:damaged DNA binding"/>
    <property type="evidence" value="ECO:0007669"/>
    <property type="project" value="InterPro"/>
</dbReference>
<dbReference type="Proteomes" id="UP000252355">
    <property type="component" value="Unassembled WGS sequence"/>
</dbReference>
<dbReference type="InterPro" id="IPR010979">
    <property type="entry name" value="Ribosomal_uS13-like_H2TH"/>
</dbReference>
<dbReference type="InterPro" id="IPR012319">
    <property type="entry name" value="FPG_cat"/>
</dbReference>
<feature type="compositionally biased region" description="Pro residues" evidence="15">
    <location>
        <begin position="152"/>
        <end position="167"/>
    </location>
</feature>
<feature type="region of interest" description="Disordered" evidence="15">
    <location>
        <begin position="148"/>
        <end position="213"/>
    </location>
</feature>
<keyword evidence="5" id="KW-0227">DNA damage</keyword>
<dbReference type="InterPro" id="IPR035937">
    <property type="entry name" value="FPG_N"/>
</dbReference>
<dbReference type="PANTHER" id="PTHR22993:SF9">
    <property type="entry name" value="FORMAMIDOPYRIMIDINE-DNA GLYCOSYLASE"/>
    <property type="match status" value="1"/>
</dbReference>
<name>A0A367ZD32_9BACT</name>
<dbReference type="InterPro" id="IPR015886">
    <property type="entry name" value="H2TH_FPG"/>
</dbReference>
<sequence>MHLGMTGHLRLCPAAEPADPHDHLVCRLDGGMHLRFTDPRRFGVVDLFRRTRAAPWPPELARLGPEPLGPEFTVDRLAEALHRRSGPIKNVLLDQRVVAGLGNIYAAEALFLARIHPATPAARLSDRQIEALHQAIRETLQRAIAAGSTVPPEVPPAPAAPAVPPAPSGSDASATRATARSRRRAGASPRASAGQAPPRRGARPSPAPEPAIDRSHTYFPFAFAVYGREGQPCPRCRTGRVARLVQVGRSTFFCPRCQPAGRSPERSVPHSPRKPSPRPGRSTSGTTSCPASSRSGRGPLRRRQGRPLATPGGIV</sequence>
<evidence type="ECO:0000256" key="13">
    <source>
        <dbReference type="ARBA" id="ARBA00023295"/>
    </source>
</evidence>
<feature type="region of interest" description="Disordered" evidence="15">
    <location>
        <begin position="254"/>
        <end position="315"/>
    </location>
</feature>
<dbReference type="Gene3D" id="1.10.8.50">
    <property type="match status" value="1"/>
</dbReference>
<dbReference type="Pfam" id="PF06831">
    <property type="entry name" value="H2TH"/>
    <property type="match status" value="1"/>
</dbReference>
<accession>A0A367ZD32</accession>
<dbReference type="PANTHER" id="PTHR22993">
    <property type="entry name" value="FORMAMIDOPYRIMIDINE-DNA GLYCOSYLASE"/>
    <property type="match status" value="1"/>
</dbReference>
<keyword evidence="13" id="KW-0326">Glycosidase</keyword>
<evidence type="ECO:0000256" key="6">
    <source>
        <dbReference type="ARBA" id="ARBA00022771"/>
    </source>
</evidence>
<evidence type="ECO:0000256" key="14">
    <source>
        <dbReference type="PROSITE-ProRule" id="PRU00391"/>
    </source>
</evidence>
<organism evidence="18 19">
    <name type="scientific">Candidatus Ozemobacter sibiricus</name>
    <dbReference type="NCBI Taxonomy" id="2268124"/>
    <lineage>
        <taxon>Bacteria</taxon>
        <taxon>Candidatus Ozemobacteria</taxon>
        <taxon>Candidatus Ozemobacterales</taxon>
        <taxon>Candidatus Ozemobacteraceae</taxon>
        <taxon>Candidatus Ozemobacter</taxon>
    </lineage>
</organism>
<feature type="domain" description="Formamidopyrimidine-DNA glycosylase catalytic" evidence="17">
    <location>
        <begin position="1"/>
        <end position="43"/>
    </location>
</feature>
<dbReference type="PROSITE" id="PS51068">
    <property type="entry name" value="FPG_CAT"/>
    <property type="match status" value="1"/>
</dbReference>
<evidence type="ECO:0000259" key="16">
    <source>
        <dbReference type="PROSITE" id="PS51066"/>
    </source>
</evidence>
<evidence type="ECO:0000313" key="19">
    <source>
        <dbReference type="Proteomes" id="UP000252355"/>
    </source>
</evidence>
<gene>
    <name evidence="18" type="ORF">OZSIB_3350</name>
</gene>
<dbReference type="SUPFAM" id="SSF81624">
    <property type="entry name" value="N-terminal domain of MutM-like DNA repair proteins"/>
    <property type="match status" value="1"/>
</dbReference>
<evidence type="ECO:0000256" key="3">
    <source>
        <dbReference type="ARBA" id="ARBA00009409"/>
    </source>
</evidence>
<comment type="cofactor">
    <cofactor evidence="2">
        <name>Zn(2+)</name>
        <dbReference type="ChEBI" id="CHEBI:29105"/>
    </cofactor>
</comment>
<evidence type="ECO:0000256" key="2">
    <source>
        <dbReference type="ARBA" id="ARBA00001947"/>
    </source>
</evidence>
<dbReference type="Pfam" id="PF01149">
    <property type="entry name" value="Fapy_DNA_glyco"/>
    <property type="match status" value="1"/>
</dbReference>
<evidence type="ECO:0000259" key="17">
    <source>
        <dbReference type="PROSITE" id="PS51068"/>
    </source>
</evidence>
<feature type="compositionally biased region" description="Low complexity" evidence="15">
    <location>
        <begin position="186"/>
        <end position="199"/>
    </location>
</feature>
<dbReference type="GO" id="GO:0003906">
    <property type="term" value="F:DNA-(apurinic or apyrimidinic site) endonuclease activity"/>
    <property type="evidence" value="ECO:0007669"/>
    <property type="project" value="InterPro"/>
</dbReference>
<evidence type="ECO:0000256" key="5">
    <source>
        <dbReference type="ARBA" id="ARBA00022763"/>
    </source>
</evidence>
<keyword evidence="4" id="KW-0479">Metal-binding</keyword>
<dbReference type="AlphaFoldDB" id="A0A367ZD32"/>
<dbReference type="SMART" id="SM01232">
    <property type="entry name" value="H2TH"/>
    <property type="match status" value="1"/>
</dbReference>
<proteinExistence type="inferred from homology"/>
<evidence type="ECO:0000313" key="18">
    <source>
        <dbReference type="EMBL" id="RCK76003.1"/>
    </source>
</evidence>
<evidence type="ECO:0000256" key="7">
    <source>
        <dbReference type="ARBA" id="ARBA00022801"/>
    </source>
</evidence>
<dbReference type="PROSITE" id="PS51066">
    <property type="entry name" value="ZF_FPG_2"/>
    <property type="match status" value="1"/>
</dbReference>
<keyword evidence="8" id="KW-0862">Zinc</keyword>
<protein>
    <submittedName>
        <fullName evidence="18">Formamidopyrimidine-DNA glycosylase</fullName>
    </submittedName>
</protein>
<dbReference type="Gene3D" id="3.20.190.10">
    <property type="entry name" value="MutM-like, N-terminal"/>
    <property type="match status" value="1"/>
</dbReference>
<comment type="catalytic activity">
    <reaction evidence="1">
        <text>Hydrolysis of DNA containing ring-opened 7-methylguanine residues, releasing 2,6-diamino-4-hydroxy-5-(N-methyl)formamidopyrimidine.</text>
        <dbReference type="EC" id="3.2.2.23"/>
    </reaction>
</comment>
<feature type="compositionally biased region" description="Low complexity" evidence="15">
    <location>
        <begin position="168"/>
        <end position="178"/>
    </location>
</feature>
<dbReference type="InterPro" id="IPR000214">
    <property type="entry name" value="Znf_DNA_glyclase/AP_lyase"/>
</dbReference>
<keyword evidence="6 14" id="KW-0863">Zinc-finger</keyword>
<dbReference type="SUPFAM" id="SSF46946">
    <property type="entry name" value="S13-like H2TH domain"/>
    <property type="match status" value="1"/>
</dbReference>
<evidence type="ECO:0000256" key="11">
    <source>
        <dbReference type="ARBA" id="ARBA00023239"/>
    </source>
</evidence>
<evidence type="ECO:0000256" key="4">
    <source>
        <dbReference type="ARBA" id="ARBA00022723"/>
    </source>
</evidence>
<keyword evidence="12" id="KW-0511">Multifunctional enzyme</keyword>
<dbReference type="GO" id="GO:0034039">
    <property type="term" value="F:8-oxo-7,8-dihydroguanine DNA N-glycosylase activity"/>
    <property type="evidence" value="ECO:0007669"/>
    <property type="project" value="TreeGrafter"/>
</dbReference>
<evidence type="ECO:0000256" key="10">
    <source>
        <dbReference type="ARBA" id="ARBA00023204"/>
    </source>
</evidence>
<comment type="caution">
    <text evidence="18">The sequence shown here is derived from an EMBL/GenBank/DDBJ whole genome shotgun (WGS) entry which is preliminary data.</text>
</comment>
<dbReference type="GO" id="GO:0006284">
    <property type="term" value="P:base-excision repair"/>
    <property type="evidence" value="ECO:0007669"/>
    <property type="project" value="InterPro"/>
</dbReference>
<keyword evidence="7" id="KW-0378">Hydrolase</keyword>
<dbReference type="EMBL" id="QOQW01000036">
    <property type="protein sequence ID" value="RCK76003.1"/>
    <property type="molecule type" value="Genomic_DNA"/>
</dbReference>
<evidence type="ECO:0000256" key="9">
    <source>
        <dbReference type="ARBA" id="ARBA00023125"/>
    </source>
</evidence>
<feature type="compositionally biased region" description="Low complexity" evidence="15">
    <location>
        <begin position="279"/>
        <end position="298"/>
    </location>
</feature>
<evidence type="ECO:0000256" key="12">
    <source>
        <dbReference type="ARBA" id="ARBA00023268"/>
    </source>
</evidence>
<evidence type="ECO:0000256" key="15">
    <source>
        <dbReference type="SAM" id="MobiDB-lite"/>
    </source>
</evidence>
<dbReference type="SUPFAM" id="SSF57716">
    <property type="entry name" value="Glucocorticoid receptor-like (DNA-binding domain)"/>
    <property type="match status" value="1"/>
</dbReference>
<keyword evidence="9" id="KW-0238">DNA-binding</keyword>
<dbReference type="InterPro" id="IPR010663">
    <property type="entry name" value="Znf_FPG/IleRS"/>
</dbReference>
<dbReference type="Pfam" id="PF06827">
    <property type="entry name" value="zf-FPG_IleRS"/>
    <property type="match status" value="1"/>
</dbReference>
<dbReference type="GO" id="GO:0008270">
    <property type="term" value="F:zinc ion binding"/>
    <property type="evidence" value="ECO:0007669"/>
    <property type="project" value="UniProtKB-KW"/>
</dbReference>
<evidence type="ECO:0000256" key="1">
    <source>
        <dbReference type="ARBA" id="ARBA00001668"/>
    </source>
</evidence>